<sequence length="170" mass="19456">MDRKYYSSNKKLHFRSSVPVQSKVHHQKLYDYGIFGGSIDSGSDFITSKISSKKRANSLQISTMTNISQNDDKKKLKNIPDKSIYIGCDISSTESFTSLASMRSSESNDLENFEIGFDSSPHDLNNSSSVSSKDQSQEYENYLFSDLNQNVKYEELEEMLQEMLQRKRSD</sequence>
<feature type="region of interest" description="Disordered" evidence="1">
    <location>
        <begin position="117"/>
        <end position="137"/>
    </location>
</feature>
<evidence type="ECO:0000256" key="1">
    <source>
        <dbReference type="SAM" id="MobiDB-lite"/>
    </source>
</evidence>
<keyword evidence="3" id="KW-1185">Reference proteome</keyword>
<name>A0A1R0GS24_9FUNG</name>
<proteinExistence type="predicted"/>
<comment type="caution">
    <text evidence="2">The sequence shown here is derived from an EMBL/GenBank/DDBJ whole genome shotgun (WGS) entry which is preliminary data.</text>
</comment>
<accession>A0A1R0GS24</accession>
<evidence type="ECO:0000313" key="3">
    <source>
        <dbReference type="Proteomes" id="UP000187455"/>
    </source>
</evidence>
<organism evidence="2 3">
    <name type="scientific">Smittium mucronatum</name>
    <dbReference type="NCBI Taxonomy" id="133383"/>
    <lineage>
        <taxon>Eukaryota</taxon>
        <taxon>Fungi</taxon>
        <taxon>Fungi incertae sedis</taxon>
        <taxon>Zoopagomycota</taxon>
        <taxon>Kickxellomycotina</taxon>
        <taxon>Harpellomycetes</taxon>
        <taxon>Harpellales</taxon>
        <taxon>Legeriomycetaceae</taxon>
        <taxon>Smittium</taxon>
    </lineage>
</organism>
<dbReference type="Proteomes" id="UP000187455">
    <property type="component" value="Unassembled WGS sequence"/>
</dbReference>
<gene>
    <name evidence="2" type="ORF">AYI68_g6218</name>
</gene>
<protein>
    <submittedName>
        <fullName evidence="2">Uncharacterized protein</fullName>
    </submittedName>
</protein>
<dbReference type="AlphaFoldDB" id="A0A1R0GS24"/>
<reference evidence="2 3" key="1">
    <citation type="journal article" date="2016" name="Mol. Biol. Evol.">
        <title>Genome-Wide Survey of Gut Fungi (Harpellales) Reveals the First Horizontally Transferred Ubiquitin Gene from a Mosquito Host.</title>
        <authorList>
            <person name="Wang Y."/>
            <person name="White M.M."/>
            <person name="Kvist S."/>
            <person name="Moncalvo J.M."/>
        </authorList>
    </citation>
    <scope>NUCLEOTIDE SEQUENCE [LARGE SCALE GENOMIC DNA]</scope>
    <source>
        <strain evidence="2 3">ALG-7-W6</strain>
    </source>
</reference>
<feature type="compositionally biased region" description="Low complexity" evidence="1">
    <location>
        <begin position="118"/>
        <end position="134"/>
    </location>
</feature>
<evidence type="ECO:0000313" key="2">
    <source>
        <dbReference type="EMBL" id="OLY79701.1"/>
    </source>
</evidence>
<dbReference type="EMBL" id="LSSL01004161">
    <property type="protein sequence ID" value="OLY79701.1"/>
    <property type="molecule type" value="Genomic_DNA"/>
</dbReference>